<reference evidence="1" key="1">
    <citation type="journal article" date="2011" name="PLoS Biol.">
        <title>Gene gain and loss during evolution of obligate parasitism in the white rust pathogen of Arabidopsis thaliana.</title>
        <authorList>
            <person name="Kemen E."/>
            <person name="Gardiner A."/>
            <person name="Schultz-Larsen T."/>
            <person name="Kemen A.C."/>
            <person name="Balmuth A.L."/>
            <person name="Robert-Seilaniantz A."/>
            <person name="Bailey K."/>
            <person name="Holub E."/>
            <person name="Studholme D.J."/>
            <person name="Maclean D."/>
            <person name="Jones J.D."/>
        </authorList>
    </citation>
    <scope>NUCLEOTIDE SEQUENCE</scope>
</reference>
<accession>F0WT36</accession>
<organism evidence="1">
    <name type="scientific">Albugo laibachii Nc14</name>
    <dbReference type="NCBI Taxonomy" id="890382"/>
    <lineage>
        <taxon>Eukaryota</taxon>
        <taxon>Sar</taxon>
        <taxon>Stramenopiles</taxon>
        <taxon>Oomycota</taxon>
        <taxon>Peronosporomycetes</taxon>
        <taxon>Albuginales</taxon>
        <taxon>Albuginaceae</taxon>
        <taxon>Albugo</taxon>
    </lineage>
</organism>
<proteinExistence type="predicted"/>
<name>F0WT36_9STRA</name>
<dbReference type="AlphaFoldDB" id="F0WT36"/>
<protein>
    <submittedName>
        <fullName evidence="1">AlNc14C244G9523 protein</fullName>
    </submittedName>
</protein>
<sequence>MKFDKGQSASQFLCELTLQYTWRLERITLWGTEDRGSRSQELMGKNQILKKTGAMQAHPTEVLNLLPCFGETNGKFL</sequence>
<gene>
    <name evidence="1" type="primary">AlNc14C244G9523</name>
    <name evidence="1" type="ORF">ALNC14_106670</name>
</gene>
<evidence type="ECO:0000313" key="1">
    <source>
        <dbReference type="EMBL" id="CCA24523.1"/>
    </source>
</evidence>
<dbReference type="HOGENOM" id="CLU_2643179_0_0_1"/>
<reference evidence="1" key="2">
    <citation type="submission" date="2011-02" db="EMBL/GenBank/DDBJ databases">
        <authorList>
            <person name="MacLean D."/>
        </authorList>
    </citation>
    <scope>NUCLEOTIDE SEQUENCE</scope>
</reference>
<dbReference type="EMBL" id="FR824289">
    <property type="protein sequence ID" value="CCA24523.1"/>
    <property type="molecule type" value="Genomic_DNA"/>
</dbReference>